<proteinExistence type="predicted"/>
<gene>
    <name evidence="1" type="ORF">LTRI10_LOCUS21116</name>
</gene>
<organism evidence="1 2">
    <name type="scientific">Linum trigynum</name>
    <dbReference type="NCBI Taxonomy" id="586398"/>
    <lineage>
        <taxon>Eukaryota</taxon>
        <taxon>Viridiplantae</taxon>
        <taxon>Streptophyta</taxon>
        <taxon>Embryophyta</taxon>
        <taxon>Tracheophyta</taxon>
        <taxon>Spermatophyta</taxon>
        <taxon>Magnoliopsida</taxon>
        <taxon>eudicotyledons</taxon>
        <taxon>Gunneridae</taxon>
        <taxon>Pentapetalae</taxon>
        <taxon>rosids</taxon>
        <taxon>fabids</taxon>
        <taxon>Malpighiales</taxon>
        <taxon>Linaceae</taxon>
        <taxon>Linum</taxon>
    </lineage>
</organism>
<dbReference type="Proteomes" id="UP001497516">
    <property type="component" value="Chromosome 3"/>
</dbReference>
<sequence>MTRVLPLPQWRQLLTMDEEIFHELCVEFYSTFSHIVPTSKKSRPQVEFILGSQLRVLTYDGFAQAMGLDTAHKTMTEW</sequence>
<dbReference type="AlphaFoldDB" id="A0AAV2E105"/>
<keyword evidence="2" id="KW-1185">Reference proteome</keyword>
<accession>A0AAV2E105</accession>
<dbReference type="EMBL" id="OZ034816">
    <property type="protein sequence ID" value="CAL1379606.1"/>
    <property type="molecule type" value="Genomic_DNA"/>
</dbReference>
<name>A0AAV2E105_9ROSI</name>
<protein>
    <submittedName>
        <fullName evidence="1">Uncharacterized protein</fullName>
    </submittedName>
</protein>
<evidence type="ECO:0000313" key="1">
    <source>
        <dbReference type="EMBL" id="CAL1379606.1"/>
    </source>
</evidence>
<evidence type="ECO:0000313" key="2">
    <source>
        <dbReference type="Proteomes" id="UP001497516"/>
    </source>
</evidence>
<reference evidence="1 2" key="1">
    <citation type="submission" date="2024-04" db="EMBL/GenBank/DDBJ databases">
        <authorList>
            <person name="Fracassetti M."/>
        </authorList>
    </citation>
    <scope>NUCLEOTIDE SEQUENCE [LARGE SCALE GENOMIC DNA]</scope>
</reference>